<evidence type="ECO:0000313" key="6">
    <source>
        <dbReference type="Proteomes" id="UP000186955"/>
    </source>
</evidence>
<keyword evidence="6" id="KW-1185">Reference proteome</keyword>
<evidence type="ECO:0000259" key="3">
    <source>
        <dbReference type="Pfam" id="PF00128"/>
    </source>
</evidence>
<feature type="domain" description="Alpha-amylase SusG-like C-terminal" evidence="4">
    <location>
        <begin position="238"/>
        <end position="298"/>
    </location>
</feature>
<dbReference type="GO" id="GO:0004556">
    <property type="term" value="F:alpha-amylase activity"/>
    <property type="evidence" value="ECO:0007669"/>
    <property type="project" value="TreeGrafter"/>
</dbReference>
<dbReference type="GO" id="GO:0004575">
    <property type="term" value="F:sucrose alpha-glucosidase activity"/>
    <property type="evidence" value="ECO:0007669"/>
    <property type="project" value="TreeGrafter"/>
</dbReference>
<evidence type="ECO:0000259" key="4">
    <source>
        <dbReference type="Pfam" id="PF23915"/>
    </source>
</evidence>
<dbReference type="GO" id="GO:0033934">
    <property type="term" value="F:glucan 1,4-alpha-maltotriohydrolase activity"/>
    <property type="evidence" value="ECO:0007669"/>
    <property type="project" value="TreeGrafter"/>
</dbReference>
<keyword evidence="2" id="KW-0378">Hydrolase</keyword>
<dbReference type="InterPro" id="IPR056300">
    <property type="entry name" value="SusG-like_C"/>
</dbReference>
<dbReference type="Pfam" id="PF23915">
    <property type="entry name" value="SusG_C"/>
    <property type="match status" value="1"/>
</dbReference>
<name>A0A1Q5UN93_9EURO</name>
<feature type="domain" description="Glycosyl hydrolase family 13 catalytic" evidence="3">
    <location>
        <begin position="17"/>
        <end position="226"/>
    </location>
</feature>
<accession>A0A1Q5UN93</accession>
<dbReference type="SUPFAM" id="SSF51445">
    <property type="entry name" value="(Trans)glycosidases"/>
    <property type="match status" value="1"/>
</dbReference>
<evidence type="ECO:0000256" key="1">
    <source>
        <dbReference type="ARBA" id="ARBA00008061"/>
    </source>
</evidence>
<organism evidence="5 6">
    <name type="scientific">Penicillium subrubescens</name>
    <dbReference type="NCBI Taxonomy" id="1316194"/>
    <lineage>
        <taxon>Eukaryota</taxon>
        <taxon>Fungi</taxon>
        <taxon>Dikarya</taxon>
        <taxon>Ascomycota</taxon>
        <taxon>Pezizomycotina</taxon>
        <taxon>Eurotiomycetes</taxon>
        <taxon>Eurotiomycetidae</taxon>
        <taxon>Eurotiales</taxon>
        <taxon>Aspergillaceae</taxon>
        <taxon>Penicillium</taxon>
    </lineage>
</organism>
<dbReference type="Gene3D" id="2.60.40.1180">
    <property type="entry name" value="Golgi alpha-mannosidase II"/>
    <property type="match status" value="1"/>
</dbReference>
<dbReference type="InterPro" id="IPR013780">
    <property type="entry name" value="Glyco_hydro_b"/>
</dbReference>
<dbReference type="PANTHER" id="PTHR10357:SF232">
    <property type="entry name" value="GLYCOSYL HYDROLASE FAMILY 13 CATALYTIC DOMAIN-CONTAINING PROTEIN"/>
    <property type="match status" value="1"/>
</dbReference>
<dbReference type="PANTHER" id="PTHR10357">
    <property type="entry name" value="ALPHA-AMYLASE FAMILY MEMBER"/>
    <property type="match status" value="1"/>
</dbReference>
<dbReference type="STRING" id="1316194.A0A1Q5UN93"/>
<dbReference type="InterPro" id="IPR017853">
    <property type="entry name" value="GH"/>
</dbReference>
<keyword evidence="2" id="KW-0326">Glycosidase</keyword>
<evidence type="ECO:0000256" key="2">
    <source>
        <dbReference type="ARBA" id="ARBA00023295"/>
    </source>
</evidence>
<dbReference type="Pfam" id="PF00128">
    <property type="entry name" value="Alpha-amylase"/>
    <property type="match status" value="1"/>
</dbReference>
<comment type="similarity">
    <text evidence="1">Belongs to the glycosyl hydrolase 13 family.</text>
</comment>
<proteinExistence type="inferred from homology"/>
<dbReference type="AlphaFoldDB" id="A0A1Q5UN93"/>
<reference evidence="5 6" key="1">
    <citation type="submission" date="2016-10" db="EMBL/GenBank/DDBJ databases">
        <title>Genome sequence of the ascomycete fungus Penicillium subrubescens.</title>
        <authorList>
            <person name="De Vries R.P."/>
            <person name="Peng M."/>
            <person name="Dilokpimol A."/>
            <person name="Hilden K."/>
            <person name="Makela M.R."/>
            <person name="Grigoriev I."/>
            <person name="Riley R."/>
            <person name="Granchi Z."/>
        </authorList>
    </citation>
    <scope>NUCLEOTIDE SEQUENCE [LARGE SCALE GENOMIC DNA]</scope>
    <source>
        <strain evidence="5 6">CBS 132785</strain>
    </source>
</reference>
<dbReference type="Proteomes" id="UP000186955">
    <property type="component" value="Unassembled WGS sequence"/>
</dbReference>
<dbReference type="InterPro" id="IPR006047">
    <property type="entry name" value="GH13_cat_dom"/>
</dbReference>
<dbReference type="EMBL" id="MNBE01000121">
    <property type="protein sequence ID" value="OKP13955.1"/>
    <property type="molecule type" value="Genomic_DNA"/>
</dbReference>
<dbReference type="GO" id="GO:0005987">
    <property type="term" value="P:sucrose catabolic process"/>
    <property type="evidence" value="ECO:0007669"/>
    <property type="project" value="TreeGrafter"/>
</dbReference>
<dbReference type="Gene3D" id="3.20.20.80">
    <property type="entry name" value="Glycosidases"/>
    <property type="match status" value="1"/>
</dbReference>
<gene>
    <name evidence="5" type="ORF">PENSUB_362</name>
</gene>
<sequence length="304" mass="34927">MDIDHGADGKFFPGQWSLLDLKRTVNKWQQFMYQNNGWNALYMENHDQPRAVSRFANDSPKHRVQSAKMIAVFLGLQAGTPFVYQGQELGMHNVPKDWPMEEYQDIDCLNHWRFVTKLSGDQATGFIEVDADSSERLKGQDADYETREMFRREYQKKSRDNARTPVQWDSSKHAGFTSAEKPWMAVNPNYTIINAAAQLEDPNSVFNCWRSVLEARKRYKDIVVYGRFDLVDENNDKIFAYSRTAPQGRVLVVCNFSTEKVEWVGVPATVQEVILTTTGRSREGLQGPEVQLEPFEAIALLVTE</sequence>
<protein>
    <submittedName>
        <fullName evidence="5">Alpha-glucosidase</fullName>
    </submittedName>
</protein>
<evidence type="ECO:0000313" key="5">
    <source>
        <dbReference type="EMBL" id="OKP13955.1"/>
    </source>
</evidence>
<comment type="caution">
    <text evidence="5">The sequence shown here is derived from an EMBL/GenBank/DDBJ whole genome shotgun (WGS) entry which is preliminary data.</text>
</comment>
<dbReference type="GO" id="GO:0000025">
    <property type="term" value="P:maltose catabolic process"/>
    <property type="evidence" value="ECO:0007669"/>
    <property type="project" value="TreeGrafter"/>
</dbReference>
<dbReference type="GO" id="GO:0004574">
    <property type="term" value="F:oligo-1,6-glucosidase activity"/>
    <property type="evidence" value="ECO:0007669"/>
    <property type="project" value="TreeGrafter"/>
</dbReference>
<dbReference type="SUPFAM" id="SSF51011">
    <property type="entry name" value="Glycosyl hydrolase domain"/>
    <property type="match status" value="1"/>
</dbReference>